<evidence type="ECO:0000313" key="2">
    <source>
        <dbReference type="Proteomes" id="UP000192257"/>
    </source>
</evidence>
<proteinExistence type="predicted"/>
<name>A0A1X0P0P1_9TRYP</name>
<accession>A0A1X0P0P1</accession>
<keyword evidence="2" id="KW-1185">Reference proteome</keyword>
<dbReference type="AlphaFoldDB" id="A0A1X0P0P1"/>
<dbReference type="GeneID" id="39983959"/>
<comment type="caution">
    <text evidence="1">The sequence shown here is derived from an EMBL/GenBank/DDBJ whole genome shotgun (WGS) entry which is preliminary data.</text>
</comment>
<dbReference type="EMBL" id="NBCO01000008">
    <property type="protein sequence ID" value="ORC90516.1"/>
    <property type="molecule type" value="Genomic_DNA"/>
</dbReference>
<dbReference type="OrthoDB" id="271434at2759"/>
<protein>
    <submittedName>
        <fullName evidence="1">Uncharacterized protein</fullName>
    </submittedName>
</protein>
<dbReference type="VEuPathDB" id="TriTrypDB:TM35_000083140"/>
<gene>
    <name evidence="1" type="ORF">TM35_000083140</name>
</gene>
<evidence type="ECO:0000313" key="1">
    <source>
        <dbReference type="EMBL" id="ORC90516.1"/>
    </source>
</evidence>
<sequence length="437" mass="49546">MNNSGTFKPLVSSVCKTAFSWQSALSYYQRSLLECGSSLELEHAQRIALLFLKENGEAQQLSSWAKLFTSEGVPTCSLMLKALVRHDVWRTAVTLWKWNPNDALGEALVDELMSRNLWEQSLDIVNHILSDNTIASGESNINSLTDIKKLENFKDDVALALNDTIRLISDPTFIPMEECKAQSGMTRLANKMFPKKSQWKEAISLLVALSERNISSQTRREILELTVAKFCYDGKQYQEAFNWIRKNEIELNSNSLKRTHLRCAIYLKRFDIAISVLESLHKQNIKEIPILTLYDFCKGFIREINEGRCFELLDRFADIVSKCSSLISSEKIRVELKQFFVQNGLDTTTLDVINLLEQTKGSSLFLGNKVISKDDMGSITNIDRAATLLMSKGDWKASLCLLEKILQTEAVNEKEKVILEAAQASVGNWKTAILFFT</sequence>
<dbReference type="RefSeq" id="XP_028884582.1">
    <property type="nucleotide sequence ID" value="XM_029024179.1"/>
</dbReference>
<organism evidence="1 2">
    <name type="scientific">Trypanosoma theileri</name>
    <dbReference type="NCBI Taxonomy" id="67003"/>
    <lineage>
        <taxon>Eukaryota</taxon>
        <taxon>Discoba</taxon>
        <taxon>Euglenozoa</taxon>
        <taxon>Kinetoplastea</taxon>
        <taxon>Metakinetoplastina</taxon>
        <taxon>Trypanosomatida</taxon>
        <taxon>Trypanosomatidae</taxon>
        <taxon>Trypanosoma</taxon>
    </lineage>
</organism>
<reference evidence="1 2" key="1">
    <citation type="submission" date="2017-03" db="EMBL/GenBank/DDBJ databases">
        <title>An alternative strategy for trypanosome survival in the mammalian bloodstream revealed through genome and transcriptome analysis of the ubiquitous bovine parasite Trypanosoma (Megatrypanum) theileri.</title>
        <authorList>
            <person name="Kelly S."/>
            <person name="Ivens A."/>
            <person name="Mott A."/>
            <person name="O'Neill E."/>
            <person name="Emms D."/>
            <person name="Macleod O."/>
            <person name="Voorheis P."/>
            <person name="Matthews J."/>
            <person name="Matthews K."/>
            <person name="Carrington M."/>
        </authorList>
    </citation>
    <scope>NUCLEOTIDE SEQUENCE [LARGE SCALE GENOMIC DNA]</scope>
    <source>
        <strain evidence="1">Edinburgh</strain>
    </source>
</reference>
<dbReference type="Proteomes" id="UP000192257">
    <property type="component" value="Unassembled WGS sequence"/>
</dbReference>